<comment type="caution">
    <text evidence="10">The sequence shown here is derived from an EMBL/GenBank/DDBJ whole genome shotgun (WGS) entry which is preliminary data.</text>
</comment>
<dbReference type="EC" id="2.3.1.16" evidence="5"/>
<evidence type="ECO:0000256" key="7">
    <source>
        <dbReference type="RuleBase" id="RU003557"/>
    </source>
</evidence>
<dbReference type="Pfam" id="PF02803">
    <property type="entry name" value="Thiolase_C"/>
    <property type="match status" value="1"/>
</dbReference>
<dbReference type="PIRSF" id="PIRSF000429">
    <property type="entry name" value="Ac-CoA_Ac_transf"/>
    <property type="match status" value="1"/>
</dbReference>
<evidence type="ECO:0000256" key="1">
    <source>
        <dbReference type="ARBA" id="ARBA00005189"/>
    </source>
</evidence>
<gene>
    <name evidence="10" type="ORF">C4520_00730</name>
</gene>
<evidence type="ECO:0000256" key="6">
    <source>
        <dbReference type="PIRSR" id="PIRSR000429-1"/>
    </source>
</evidence>
<dbReference type="GO" id="GO:0005737">
    <property type="term" value="C:cytoplasm"/>
    <property type="evidence" value="ECO:0007669"/>
    <property type="project" value="UniProtKB-ARBA"/>
</dbReference>
<dbReference type="GO" id="GO:0006635">
    <property type="term" value="P:fatty acid beta-oxidation"/>
    <property type="evidence" value="ECO:0007669"/>
    <property type="project" value="TreeGrafter"/>
</dbReference>
<dbReference type="InterPro" id="IPR016039">
    <property type="entry name" value="Thiolase-like"/>
</dbReference>
<evidence type="ECO:0000259" key="9">
    <source>
        <dbReference type="Pfam" id="PF02803"/>
    </source>
</evidence>
<evidence type="ECO:0000256" key="3">
    <source>
        <dbReference type="ARBA" id="ARBA00022679"/>
    </source>
</evidence>
<keyword evidence="3 7" id="KW-0808">Transferase</keyword>
<evidence type="ECO:0000256" key="2">
    <source>
        <dbReference type="ARBA" id="ARBA00010982"/>
    </source>
</evidence>
<evidence type="ECO:0000313" key="11">
    <source>
        <dbReference type="Proteomes" id="UP000265882"/>
    </source>
</evidence>
<dbReference type="InterPro" id="IPR020615">
    <property type="entry name" value="Thiolase_acyl_enz_int_AS"/>
</dbReference>
<dbReference type="InterPro" id="IPR020613">
    <property type="entry name" value="Thiolase_CS"/>
</dbReference>
<dbReference type="PANTHER" id="PTHR43853">
    <property type="entry name" value="3-KETOACYL-COA THIOLASE, PEROXISOMAL"/>
    <property type="match status" value="1"/>
</dbReference>
<dbReference type="PROSITE" id="PS00099">
    <property type="entry name" value="THIOLASE_3"/>
    <property type="match status" value="1"/>
</dbReference>
<evidence type="ECO:0000313" key="10">
    <source>
        <dbReference type="EMBL" id="RJP26345.1"/>
    </source>
</evidence>
<dbReference type="PANTHER" id="PTHR43853:SF2">
    <property type="entry name" value="3-OXOADIPYL-COA_3-OXO-5,6-DEHYDROSUBERYL-COA THIOLASE"/>
    <property type="match status" value="1"/>
</dbReference>
<keyword evidence="4 7" id="KW-0012">Acyltransferase</keyword>
<protein>
    <recommendedName>
        <fullName evidence="5">acetyl-CoA C-acyltransferase</fullName>
        <ecNumber evidence="5">2.3.1.16</ecNumber>
    </recommendedName>
</protein>
<dbReference type="InterPro" id="IPR020617">
    <property type="entry name" value="Thiolase_C"/>
</dbReference>
<dbReference type="Pfam" id="PF00108">
    <property type="entry name" value="Thiolase_N"/>
    <property type="match status" value="1"/>
</dbReference>
<dbReference type="InterPro" id="IPR020610">
    <property type="entry name" value="Thiolase_AS"/>
</dbReference>
<feature type="domain" description="Thiolase N-terminal" evidence="8">
    <location>
        <begin position="4"/>
        <end position="272"/>
    </location>
</feature>
<reference evidence="10 11" key="1">
    <citation type="journal article" date="2017" name="ISME J.">
        <title>Energy and carbon metabolisms in a deep terrestrial subsurface fluid microbial community.</title>
        <authorList>
            <person name="Momper L."/>
            <person name="Jungbluth S.P."/>
            <person name="Lee M.D."/>
            <person name="Amend J.P."/>
        </authorList>
    </citation>
    <scope>NUCLEOTIDE SEQUENCE [LARGE SCALE GENOMIC DNA]</scope>
    <source>
        <strain evidence="10">SURF_5</strain>
    </source>
</reference>
<dbReference type="NCBIfam" id="TIGR01930">
    <property type="entry name" value="AcCoA-C-Actrans"/>
    <property type="match status" value="1"/>
</dbReference>
<dbReference type="SUPFAM" id="SSF53901">
    <property type="entry name" value="Thiolase-like"/>
    <property type="match status" value="2"/>
</dbReference>
<comment type="pathway">
    <text evidence="1">Lipid metabolism.</text>
</comment>
<dbReference type="GO" id="GO:0003988">
    <property type="term" value="F:acetyl-CoA C-acyltransferase activity"/>
    <property type="evidence" value="ECO:0007669"/>
    <property type="project" value="UniProtKB-EC"/>
</dbReference>
<dbReference type="AlphaFoldDB" id="A0A3A4P686"/>
<accession>A0A3A4P686</accession>
<sequence length="404" mass="43399">MRDVVVVEALRSPIGRSGERGILRELTGLEIATQVVKALLKRTQIDPLEIDDIYCGTIAGPIDAARSLVFYCGLPVELSGLTMNRQCGSSLSALNSAANAIKAGNGDCILVVGLETMGRLGPWSAEDQKMAREYRQYFYATPSVPNAQGKLHKAIRLPDLIDPSSFSMGLTAENLAARFGISRAEMDEFACWSQAKAKKAIEEKKFDRELVPVVIEYEDGTSLVIDKDQCPRPGTTMEALAGLKPAFKESGVITAGNSCPTNDGAAAVLLMSLEKAKALGYKPLAAVRHHGEAGVPPEIMGIGPIPSTRKMLKRQGMAIDDFDIYELNEAFACQALHCARELKMDMDKLNVNGGAVALGHPTGATGARFTATLVHEMNRRNVQWGLATMCCGIGQGVATAFEKI</sequence>
<feature type="active site" description="Acyl-thioester intermediate" evidence="6">
    <location>
        <position position="87"/>
    </location>
</feature>
<dbReference type="PROSITE" id="PS00098">
    <property type="entry name" value="THIOLASE_1"/>
    <property type="match status" value="1"/>
</dbReference>
<organism evidence="10 11">
    <name type="scientific">Abyssobacteria bacterium (strain SURF_5)</name>
    <dbReference type="NCBI Taxonomy" id="2093360"/>
    <lineage>
        <taxon>Bacteria</taxon>
        <taxon>Pseudomonadati</taxon>
        <taxon>Candidatus Hydrogenedentota</taxon>
        <taxon>Candidatus Abyssobacteria</taxon>
    </lineage>
</organism>
<dbReference type="InterPro" id="IPR020616">
    <property type="entry name" value="Thiolase_N"/>
</dbReference>
<proteinExistence type="inferred from homology"/>
<evidence type="ECO:0000256" key="5">
    <source>
        <dbReference type="ARBA" id="ARBA00024073"/>
    </source>
</evidence>
<evidence type="ECO:0000259" key="8">
    <source>
        <dbReference type="Pfam" id="PF00108"/>
    </source>
</evidence>
<dbReference type="InterPro" id="IPR050215">
    <property type="entry name" value="Thiolase-like_sf_Thiolase"/>
</dbReference>
<dbReference type="GO" id="GO:0010124">
    <property type="term" value="P:phenylacetate catabolic process"/>
    <property type="evidence" value="ECO:0007669"/>
    <property type="project" value="TreeGrafter"/>
</dbReference>
<feature type="domain" description="Thiolase C-terminal" evidence="9">
    <location>
        <begin position="281"/>
        <end position="403"/>
    </location>
</feature>
<comment type="similarity">
    <text evidence="2 7">Belongs to the thiolase-like superfamily. Thiolase family.</text>
</comment>
<feature type="active site" description="Proton acceptor" evidence="6">
    <location>
        <position position="390"/>
    </location>
</feature>
<evidence type="ECO:0000256" key="4">
    <source>
        <dbReference type="ARBA" id="ARBA00023315"/>
    </source>
</evidence>
<dbReference type="PROSITE" id="PS00737">
    <property type="entry name" value="THIOLASE_2"/>
    <property type="match status" value="1"/>
</dbReference>
<dbReference type="Gene3D" id="3.40.47.10">
    <property type="match status" value="1"/>
</dbReference>
<dbReference type="CDD" id="cd00751">
    <property type="entry name" value="thiolase"/>
    <property type="match status" value="1"/>
</dbReference>
<name>A0A3A4P686_ABYX5</name>
<dbReference type="InterPro" id="IPR002155">
    <property type="entry name" value="Thiolase"/>
</dbReference>
<dbReference type="EMBL" id="QZKU01000009">
    <property type="protein sequence ID" value="RJP26345.1"/>
    <property type="molecule type" value="Genomic_DNA"/>
</dbReference>
<dbReference type="FunFam" id="3.40.47.10:FF:000010">
    <property type="entry name" value="Acetyl-CoA acetyltransferase (Thiolase)"/>
    <property type="match status" value="1"/>
</dbReference>
<feature type="active site" description="Proton acceptor" evidence="6">
    <location>
        <position position="360"/>
    </location>
</feature>
<dbReference type="Proteomes" id="UP000265882">
    <property type="component" value="Unassembled WGS sequence"/>
</dbReference>